<dbReference type="Proteomes" id="UP000175989">
    <property type="component" value="Unassembled WGS sequence"/>
</dbReference>
<evidence type="ECO:0000256" key="1">
    <source>
        <dbReference type="ARBA" id="ARBA00022679"/>
    </source>
</evidence>
<dbReference type="EMBL" id="LROM01000081">
    <property type="protein sequence ID" value="OFA00942.1"/>
    <property type="molecule type" value="Genomic_DNA"/>
</dbReference>
<dbReference type="PATRIC" id="fig|762836.4.peg.2304"/>
<comment type="caution">
    <text evidence="4">The sequence shown here is derived from an EMBL/GenBank/DDBJ whole genome shotgun (WGS) entry which is preliminary data.</text>
</comment>
<dbReference type="Gene3D" id="3.40.630.30">
    <property type="match status" value="1"/>
</dbReference>
<dbReference type="InterPro" id="IPR050832">
    <property type="entry name" value="Bact_Acetyltransf"/>
</dbReference>
<evidence type="ECO:0000313" key="4">
    <source>
        <dbReference type="EMBL" id="OFA00942.1"/>
    </source>
</evidence>
<dbReference type="Pfam" id="PF00583">
    <property type="entry name" value="Acetyltransf_1"/>
    <property type="match status" value="1"/>
</dbReference>
<dbReference type="InterPro" id="IPR016181">
    <property type="entry name" value="Acyl_CoA_acyltransferase"/>
</dbReference>
<evidence type="ECO:0000259" key="3">
    <source>
        <dbReference type="PROSITE" id="PS51186"/>
    </source>
</evidence>
<evidence type="ECO:0000256" key="2">
    <source>
        <dbReference type="ARBA" id="ARBA00023315"/>
    </source>
</evidence>
<dbReference type="InterPro" id="IPR000182">
    <property type="entry name" value="GNAT_dom"/>
</dbReference>
<keyword evidence="2" id="KW-0012">Acyltransferase</keyword>
<dbReference type="PANTHER" id="PTHR43877:SF1">
    <property type="entry name" value="ACETYLTRANSFERASE"/>
    <property type="match status" value="1"/>
</dbReference>
<protein>
    <submittedName>
        <fullName evidence="4">Acetyltransferase (GNAT) family protein</fullName>
    </submittedName>
</protein>
<keyword evidence="5" id="KW-1185">Reference proteome</keyword>
<dbReference type="RefSeq" id="WP_070248026.1">
    <property type="nucleotide sequence ID" value="NZ_LROM01000081.1"/>
</dbReference>
<keyword evidence="1 4" id="KW-0808">Transferase</keyword>
<organism evidence="4 5">
    <name type="scientific">Duganella phyllosphaerae</name>
    <dbReference type="NCBI Taxonomy" id="762836"/>
    <lineage>
        <taxon>Bacteria</taxon>
        <taxon>Pseudomonadati</taxon>
        <taxon>Pseudomonadota</taxon>
        <taxon>Betaproteobacteria</taxon>
        <taxon>Burkholderiales</taxon>
        <taxon>Oxalobacteraceae</taxon>
        <taxon>Telluria group</taxon>
        <taxon>Duganella</taxon>
    </lineage>
</organism>
<dbReference type="CDD" id="cd04301">
    <property type="entry name" value="NAT_SF"/>
    <property type="match status" value="1"/>
</dbReference>
<name>A0A1E7WP92_9BURK</name>
<feature type="domain" description="N-acetyltransferase" evidence="3">
    <location>
        <begin position="2"/>
        <end position="180"/>
    </location>
</feature>
<evidence type="ECO:0000313" key="5">
    <source>
        <dbReference type="Proteomes" id="UP000175989"/>
    </source>
</evidence>
<dbReference type="PANTHER" id="PTHR43877">
    <property type="entry name" value="AMINOALKYLPHOSPHONATE N-ACETYLTRANSFERASE-RELATED-RELATED"/>
    <property type="match status" value="1"/>
</dbReference>
<proteinExistence type="predicted"/>
<reference evidence="5" key="1">
    <citation type="journal article" date="2016" name="Front. Microbiol.">
        <title>Molecular Keys to the Janthinobacterium and Duganella spp. Interaction with the Plant Pathogen Fusarium graminearum.</title>
        <authorList>
            <person name="Haack F.S."/>
            <person name="Poehlein A."/>
            <person name="Kroger C."/>
            <person name="Voigt C.A."/>
            <person name="Piepenbring M."/>
            <person name="Bode H.B."/>
            <person name="Daniel R."/>
            <person name="Schafer W."/>
            <person name="Streit W.R."/>
        </authorList>
    </citation>
    <scope>NUCLEOTIDE SEQUENCE [LARGE SCALE GENOMIC DNA]</scope>
    <source>
        <strain evidence="5">T54</strain>
    </source>
</reference>
<dbReference type="PROSITE" id="PS51186">
    <property type="entry name" value="GNAT"/>
    <property type="match status" value="1"/>
</dbReference>
<dbReference type="OrthoDB" id="9799296at2"/>
<dbReference type="GO" id="GO:0016747">
    <property type="term" value="F:acyltransferase activity, transferring groups other than amino-acyl groups"/>
    <property type="evidence" value="ECO:0007669"/>
    <property type="project" value="InterPro"/>
</dbReference>
<sequence length="180" mass="19590">MPTVRAAVHDDIAAMEALICRSGIDLSAGFYTPEQARAITDHVFGVDTQLVTDRTYFIVEEAGKMVACGGWSRRATLFGADRIKQQADPLLDPAIEPARIRAFFVEPWAARRGYGRLLLTWCTEAAAAGGFTTLELAATLPGVPLYAACGFEKVENIDITLPGPANRPLQVPLVRMRKTI</sequence>
<gene>
    <name evidence="4" type="ORF">DUPY_22260</name>
</gene>
<dbReference type="SUPFAM" id="SSF55729">
    <property type="entry name" value="Acyl-CoA N-acyltransferases (Nat)"/>
    <property type="match status" value="1"/>
</dbReference>
<dbReference type="AlphaFoldDB" id="A0A1E7WP92"/>
<accession>A0A1E7WP92</accession>